<keyword evidence="7" id="KW-0067">ATP-binding</keyword>
<proteinExistence type="predicted"/>
<dbReference type="Gene3D" id="3.30.450.20">
    <property type="entry name" value="PAS domain"/>
    <property type="match status" value="1"/>
</dbReference>
<dbReference type="SMART" id="SM00388">
    <property type="entry name" value="HisKA"/>
    <property type="match status" value="1"/>
</dbReference>
<keyword evidence="6" id="KW-0418">Kinase</keyword>
<keyword evidence="8" id="KW-0902">Two-component regulatory system</keyword>
<dbReference type="PANTHER" id="PTHR43065:SF46">
    <property type="entry name" value="C4-DICARBOXYLATE TRANSPORT SENSOR PROTEIN DCTB"/>
    <property type="match status" value="1"/>
</dbReference>
<dbReference type="Gene3D" id="1.10.287.130">
    <property type="match status" value="1"/>
</dbReference>
<evidence type="ECO:0000256" key="6">
    <source>
        <dbReference type="ARBA" id="ARBA00022777"/>
    </source>
</evidence>
<dbReference type="EMBL" id="LSFN01000044">
    <property type="protein sequence ID" value="OAB71071.1"/>
    <property type="molecule type" value="Genomic_DNA"/>
</dbReference>
<evidence type="ECO:0000313" key="11">
    <source>
        <dbReference type="EMBL" id="OAB71071.1"/>
    </source>
</evidence>
<dbReference type="Proteomes" id="UP000077134">
    <property type="component" value="Unassembled WGS sequence"/>
</dbReference>
<gene>
    <name evidence="11" type="ORF">PNBC_21160</name>
</gene>
<dbReference type="PROSITE" id="PS50109">
    <property type="entry name" value="HIS_KIN"/>
    <property type="match status" value="1"/>
</dbReference>
<evidence type="ECO:0000259" key="10">
    <source>
        <dbReference type="PROSITE" id="PS50109"/>
    </source>
</evidence>
<feature type="domain" description="Histidine kinase" evidence="10">
    <location>
        <begin position="364"/>
        <end position="569"/>
    </location>
</feature>
<dbReference type="KEGG" id="pcx:LPB68_09010"/>
<feature type="transmembrane region" description="Helical" evidence="9">
    <location>
        <begin position="148"/>
        <end position="168"/>
    </location>
</feature>
<evidence type="ECO:0000256" key="3">
    <source>
        <dbReference type="ARBA" id="ARBA00022553"/>
    </source>
</evidence>
<dbReference type="InterPro" id="IPR036890">
    <property type="entry name" value="HATPase_C_sf"/>
</dbReference>
<dbReference type="GO" id="GO:0000155">
    <property type="term" value="F:phosphorelay sensor kinase activity"/>
    <property type="evidence" value="ECO:0007669"/>
    <property type="project" value="InterPro"/>
</dbReference>
<organism evidence="11 12">
    <name type="scientific">Paenibacillus crassostreae</name>
    <dbReference type="NCBI Taxonomy" id="1763538"/>
    <lineage>
        <taxon>Bacteria</taxon>
        <taxon>Bacillati</taxon>
        <taxon>Bacillota</taxon>
        <taxon>Bacilli</taxon>
        <taxon>Bacillales</taxon>
        <taxon>Paenibacillaceae</taxon>
        <taxon>Paenibacillus</taxon>
    </lineage>
</organism>
<evidence type="ECO:0000256" key="8">
    <source>
        <dbReference type="ARBA" id="ARBA00023012"/>
    </source>
</evidence>
<feature type="transmembrane region" description="Helical" evidence="9">
    <location>
        <begin position="180"/>
        <end position="201"/>
    </location>
</feature>
<dbReference type="SUPFAM" id="SSF55874">
    <property type="entry name" value="ATPase domain of HSP90 chaperone/DNA topoisomerase II/histidine kinase"/>
    <property type="match status" value="1"/>
</dbReference>
<evidence type="ECO:0000256" key="5">
    <source>
        <dbReference type="ARBA" id="ARBA00022741"/>
    </source>
</evidence>
<dbReference type="PANTHER" id="PTHR43065">
    <property type="entry name" value="SENSOR HISTIDINE KINASE"/>
    <property type="match status" value="1"/>
</dbReference>
<evidence type="ECO:0000256" key="9">
    <source>
        <dbReference type="SAM" id="Phobius"/>
    </source>
</evidence>
<name>A0A167AIN9_9BACL</name>
<comment type="catalytic activity">
    <reaction evidence="1">
        <text>ATP + protein L-histidine = ADP + protein N-phospho-L-histidine.</text>
        <dbReference type="EC" id="2.7.13.3"/>
    </reaction>
</comment>
<dbReference type="AlphaFoldDB" id="A0A167AIN9"/>
<dbReference type="SUPFAM" id="SSF47384">
    <property type="entry name" value="Homodimeric domain of signal transducing histidine kinase"/>
    <property type="match status" value="1"/>
</dbReference>
<feature type="transmembrane region" description="Helical" evidence="9">
    <location>
        <begin position="75"/>
        <end position="91"/>
    </location>
</feature>
<dbReference type="STRING" id="1763538.LPB68_09010"/>
<feature type="transmembrane region" description="Helical" evidence="9">
    <location>
        <begin position="117"/>
        <end position="136"/>
    </location>
</feature>
<evidence type="ECO:0000256" key="1">
    <source>
        <dbReference type="ARBA" id="ARBA00000085"/>
    </source>
</evidence>
<keyword evidence="9" id="KW-0812">Transmembrane</keyword>
<keyword evidence="5" id="KW-0547">Nucleotide-binding</keyword>
<sequence>MKGGINIYIALKDILFQILVSVALSLLLTLVIDKFIRNKLNTRVVGSSGFTMVIVVSYAICMIVCFIFSSTLYGVVPINLGILLLYFAILYGRYKAGIPLILLYIALYFIFTQESSITGLLLHTGLIICPLLFVISSGYFNISLKGKLWRMILCLLPAILSANIFSMLTIDDSNIYNMEVILMSIGYLILTMLSGAMHVYLSEIMFVQLFHIEQLKTISENYIHGEEQLQQVMDVAPLCMVSFNRNGKVTSINEMMMNLLKKQNPQLIKENVLGNSISLFADLVEQGVIELQLTKALNGNISEHELNYSDSRTYYTRCSPLTNTFTGGIIGAVLVIQDITELERLRSELGNVDRLSLVGQMAASITHEIRNPMAVVHGFMQLMREKSPGSLDHYYRIVMEELDRVNSIINNFLSLAQNRVSEMEDCHLHTIINELNPLLSADANLRGHTIVLDLDENVPELRLNAKEIKQLILNLARNGMEAMDDKGQLTLQTKMSLNSVDLIIKDSGSGISQNEIDQLFVPFFTTKEQGTGLGLVLCLSIVERHKGKITVDSKVGGGTMFTVGFPRGISVIEHISGA</sequence>
<reference evidence="11 12" key="1">
    <citation type="submission" date="2016-02" db="EMBL/GenBank/DDBJ databases">
        <title>Paenibacillus sp. LPB0068, isolated from Crassostrea gigas.</title>
        <authorList>
            <person name="Shin S.-K."/>
            <person name="Yi H."/>
        </authorList>
    </citation>
    <scope>NUCLEOTIDE SEQUENCE [LARGE SCALE GENOMIC DNA]</scope>
    <source>
        <strain evidence="11 12">LPB0068</strain>
    </source>
</reference>
<dbReference type="InterPro" id="IPR003594">
    <property type="entry name" value="HATPase_dom"/>
</dbReference>
<dbReference type="InterPro" id="IPR036097">
    <property type="entry name" value="HisK_dim/P_sf"/>
</dbReference>
<dbReference type="InterPro" id="IPR004358">
    <property type="entry name" value="Sig_transdc_His_kin-like_C"/>
</dbReference>
<accession>A0A167AIN9</accession>
<dbReference type="Pfam" id="PF00512">
    <property type="entry name" value="HisKA"/>
    <property type="match status" value="1"/>
</dbReference>
<keyword evidence="9" id="KW-0472">Membrane</keyword>
<dbReference type="PRINTS" id="PR00344">
    <property type="entry name" value="BCTRLSENSOR"/>
</dbReference>
<comment type="caution">
    <text evidence="11">The sequence shown here is derived from an EMBL/GenBank/DDBJ whole genome shotgun (WGS) entry which is preliminary data.</text>
</comment>
<dbReference type="EC" id="2.7.13.3" evidence="2"/>
<dbReference type="SUPFAM" id="SSF55785">
    <property type="entry name" value="PYP-like sensor domain (PAS domain)"/>
    <property type="match status" value="1"/>
</dbReference>
<dbReference type="SMART" id="SM00387">
    <property type="entry name" value="HATPase_c"/>
    <property type="match status" value="1"/>
</dbReference>
<keyword evidence="9" id="KW-1133">Transmembrane helix</keyword>
<feature type="transmembrane region" description="Helical" evidence="9">
    <location>
        <begin position="14"/>
        <end position="32"/>
    </location>
</feature>
<dbReference type="Pfam" id="PF02518">
    <property type="entry name" value="HATPase_c"/>
    <property type="match status" value="1"/>
</dbReference>
<evidence type="ECO:0000256" key="4">
    <source>
        <dbReference type="ARBA" id="ARBA00022679"/>
    </source>
</evidence>
<feature type="transmembrane region" description="Helical" evidence="9">
    <location>
        <begin position="44"/>
        <end position="69"/>
    </location>
</feature>
<evidence type="ECO:0000256" key="2">
    <source>
        <dbReference type="ARBA" id="ARBA00012438"/>
    </source>
</evidence>
<dbReference type="InterPro" id="IPR005467">
    <property type="entry name" value="His_kinase_dom"/>
</dbReference>
<dbReference type="OrthoDB" id="9759607at2"/>
<feature type="transmembrane region" description="Helical" evidence="9">
    <location>
        <begin position="96"/>
        <end position="111"/>
    </location>
</feature>
<dbReference type="GO" id="GO:0005524">
    <property type="term" value="F:ATP binding"/>
    <property type="evidence" value="ECO:0007669"/>
    <property type="project" value="UniProtKB-KW"/>
</dbReference>
<dbReference type="InterPro" id="IPR003661">
    <property type="entry name" value="HisK_dim/P_dom"/>
</dbReference>
<dbReference type="Gene3D" id="3.30.565.10">
    <property type="entry name" value="Histidine kinase-like ATPase, C-terminal domain"/>
    <property type="match status" value="1"/>
</dbReference>
<dbReference type="CDD" id="cd00082">
    <property type="entry name" value="HisKA"/>
    <property type="match status" value="1"/>
</dbReference>
<evidence type="ECO:0000313" key="12">
    <source>
        <dbReference type="Proteomes" id="UP000077134"/>
    </source>
</evidence>
<protein>
    <recommendedName>
        <fullName evidence="2">histidine kinase</fullName>
        <ecNumber evidence="2">2.7.13.3</ecNumber>
    </recommendedName>
</protein>
<keyword evidence="3" id="KW-0597">Phosphoprotein</keyword>
<evidence type="ECO:0000256" key="7">
    <source>
        <dbReference type="ARBA" id="ARBA00022840"/>
    </source>
</evidence>
<keyword evidence="12" id="KW-1185">Reference proteome</keyword>
<keyword evidence="4" id="KW-0808">Transferase</keyword>
<dbReference type="InterPro" id="IPR035965">
    <property type="entry name" value="PAS-like_dom_sf"/>
</dbReference>